<dbReference type="EMBL" id="CATOUU010001035">
    <property type="protein sequence ID" value="CAI9968389.1"/>
    <property type="molecule type" value="Genomic_DNA"/>
</dbReference>
<organism evidence="1">
    <name type="scientific">Hexamita inflata</name>
    <dbReference type="NCBI Taxonomy" id="28002"/>
    <lineage>
        <taxon>Eukaryota</taxon>
        <taxon>Metamonada</taxon>
        <taxon>Diplomonadida</taxon>
        <taxon>Hexamitidae</taxon>
        <taxon>Hexamitinae</taxon>
        <taxon>Hexamita</taxon>
    </lineage>
</organism>
<comment type="caution">
    <text evidence="1">The sequence shown here is derived from an EMBL/GenBank/DDBJ whole genome shotgun (WGS) entry which is preliminary data.</text>
</comment>
<evidence type="ECO:0000313" key="3">
    <source>
        <dbReference type="Proteomes" id="UP001642409"/>
    </source>
</evidence>
<keyword evidence="3" id="KW-1185">Reference proteome</keyword>
<proteinExistence type="predicted"/>
<dbReference type="AlphaFoldDB" id="A0AA86R9F0"/>
<dbReference type="Proteomes" id="UP001642409">
    <property type="component" value="Unassembled WGS sequence"/>
</dbReference>
<gene>
    <name evidence="2" type="ORF">HINF_LOCUS39418</name>
    <name evidence="1" type="ORF">HINF_LOCUS56034</name>
</gene>
<reference evidence="1" key="1">
    <citation type="submission" date="2023-06" db="EMBL/GenBank/DDBJ databases">
        <authorList>
            <person name="Kurt Z."/>
        </authorList>
    </citation>
    <scope>NUCLEOTIDE SEQUENCE</scope>
</reference>
<dbReference type="EMBL" id="CAXDID020000152">
    <property type="protein sequence ID" value="CAL6042071.1"/>
    <property type="molecule type" value="Genomic_DNA"/>
</dbReference>
<sequence length="112" mass="13141">MLLFIRPLQTYSNNHTQNLQVPVLEKLSSTYLNSIIITPYKNSTKSDFQIQIKKINCVEQKQPIIEQINNCNYQLNVQIKRVEYLNGCSEKNKIILKKLQKNAIYLSKQKVQ</sequence>
<protein>
    <submittedName>
        <fullName evidence="2">Hypothetical_protein</fullName>
    </submittedName>
</protein>
<name>A0AA86R9F0_9EUKA</name>
<reference evidence="2 3" key="2">
    <citation type="submission" date="2024-07" db="EMBL/GenBank/DDBJ databases">
        <authorList>
            <person name="Akdeniz Z."/>
        </authorList>
    </citation>
    <scope>NUCLEOTIDE SEQUENCE [LARGE SCALE GENOMIC DNA]</scope>
</reference>
<evidence type="ECO:0000313" key="2">
    <source>
        <dbReference type="EMBL" id="CAL6042071.1"/>
    </source>
</evidence>
<accession>A0AA86R9F0</accession>
<evidence type="ECO:0000313" key="1">
    <source>
        <dbReference type="EMBL" id="CAI9968389.1"/>
    </source>
</evidence>